<dbReference type="Proteomes" id="UP000195807">
    <property type="component" value="Chromosome"/>
</dbReference>
<evidence type="ECO:0000256" key="1">
    <source>
        <dbReference type="SAM" id="MobiDB-lite"/>
    </source>
</evidence>
<dbReference type="SUPFAM" id="SSF56024">
    <property type="entry name" value="Phospholipase D/nuclease"/>
    <property type="match status" value="1"/>
</dbReference>
<dbReference type="STRING" id="450378.GCA_001661675_02309"/>
<dbReference type="KEGG" id="cman:A9D14_11490"/>
<organism evidence="2 3">
    <name type="scientific">Croceicoccus marinus</name>
    <dbReference type="NCBI Taxonomy" id="450378"/>
    <lineage>
        <taxon>Bacteria</taxon>
        <taxon>Pseudomonadati</taxon>
        <taxon>Pseudomonadota</taxon>
        <taxon>Alphaproteobacteria</taxon>
        <taxon>Sphingomonadales</taxon>
        <taxon>Erythrobacteraceae</taxon>
        <taxon>Croceicoccus</taxon>
    </lineage>
</organism>
<reference evidence="2 3" key="1">
    <citation type="submission" date="2017-01" db="EMBL/GenBank/DDBJ databases">
        <title>Complete genome sequence of esterase-producing bacterium Croceicoccus marinus E4A9.</title>
        <authorList>
            <person name="Wu Y.-H."/>
            <person name="Cheng H."/>
            <person name="Xu L."/>
            <person name="Huo Y.-Y."/>
            <person name="Wang C.-S."/>
            <person name="Xu X.-W."/>
        </authorList>
    </citation>
    <scope>NUCLEOTIDE SEQUENCE [LARGE SCALE GENOMIC DNA]</scope>
    <source>
        <strain evidence="2 3">E4A9</strain>
    </source>
</reference>
<name>A0A1Z1FDC3_9SPHN</name>
<accession>A0A1Z1FDC3</accession>
<protein>
    <submittedName>
        <fullName evidence="2">Uncharacterized protein</fullName>
    </submittedName>
</protein>
<dbReference type="AlphaFoldDB" id="A0A1Z1FDC3"/>
<evidence type="ECO:0000313" key="3">
    <source>
        <dbReference type="Proteomes" id="UP000195807"/>
    </source>
</evidence>
<dbReference type="Gene3D" id="3.30.870.10">
    <property type="entry name" value="Endonuclease Chain A"/>
    <property type="match status" value="1"/>
</dbReference>
<evidence type="ECO:0000313" key="2">
    <source>
        <dbReference type="EMBL" id="ARU16687.1"/>
    </source>
</evidence>
<proteinExistence type="predicted"/>
<feature type="region of interest" description="Disordered" evidence="1">
    <location>
        <begin position="208"/>
        <end position="229"/>
    </location>
</feature>
<sequence>MCILRFEGGINDWVFDHTHSWRSALKWTLISQGGAADQTLGKALAASSAVGNFDRLDVAVAYATLPGVKALALAVGGIPQVSRWVVGLDDAISQPEALEYIEQLPGSELRVVKLTPSRRFHPKMYLLWSSSEKSNAAAAIGSGNMTVNGLRKNGEVAVILTAEAAKEANALKKQWREMWNLGHSPSVQELTDYKELFKKAKKQRKKVADIGAAPPEPDPHEVVGEEPTFDGSPKSATIAWLEVGSANAGGRDLEFPKAMMPYFALSASPEKRKFVTVDGQEHALVFTKRVQNDMWRLMLNSASIQSAVNRTTTRPASGANRSDLAIVFRKLSGTKKFEMQLLKITSQRFKSIVKQSKGIDAQFVTRNGPGGRRFGYI</sequence>
<dbReference type="EMBL" id="CP019602">
    <property type="protein sequence ID" value="ARU16687.1"/>
    <property type="molecule type" value="Genomic_DNA"/>
</dbReference>
<keyword evidence="3" id="KW-1185">Reference proteome</keyword>
<dbReference type="CDD" id="cd09117">
    <property type="entry name" value="PLDc_Bfil_DEXD_like"/>
    <property type="match status" value="1"/>
</dbReference>
<gene>
    <name evidence="2" type="ORF">A9D14_11490</name>
</gene>